<dbReference type="FunFam" id="1.10.472.10:FF:000031">
    <property type="entry name" value="cyclin-L1-1-like isoform X1"/>
    <property type="match status" value="1"/>
</dbReference>
<feature type="region of interest" description="Disordered" evidence="3">
    <location>
        <begin position="284"/>
        <end position="315"/>
    </location>
</feature>
<feature type="compositionally biased region" description="Basic and acidic residues" evidence="3">
    <location>
        <begin position="424"/>
        <end position="459"/>
    </location>
</feature>
<dbReference type="OMA" id="HVPEMMA"/>
<evidence type="ECO:0000256" key="2">
    <source>
        <dbReference type="RuleBase" id="RU000383"/>
    </source>
</evidence>
<dbReference type="InterPro" id="IPR036915">
    <property type="entry name" value="Cyclin-like_sf"/>
</dbReference>
<dbReference type="PIRSF" id="PIRSF036580">
    <property type="entry name" value="Cyclin_L"/>
    <property type="match status" value="1"/>
</dbReference>
<dbReference type="AlphaFoldDB" id="A0A9Q0M589"/>
<evidence type="ECO:0000259" key="4">
    <source>
        <dbReference type="SMART" id="SM00385"/>
    </source>
</evidence>
<comment type="similarity">
    <text evidence="2">Belongs to the cyclin family.</text>
</comment>
<dbReference type="GO" id="GO:0006357">
    <property type="term" value="P:regulation of transcription by RNA polymerase II"/>
    <property type="evidence" value="ECO:0007669"/>
    <property type="project" value="InterPro"/>
</dbReference>
<dbReference type="Proteomes" id="UP001142055">
    <property type="component" value="Chromosome 2"/>
</dbReference>
<dbReference type="InterPro" id="IPR013763">
    <property type="entry name" value="Cyclin-like_dom"/>
</dbReference>
<organism evidence="5 6">
    <name type="scientific">Blomia tropicalis</name>
    <name type="common">Mite</name>
    <dbReference type="NCBI Taxonomy" id="40697"/>
    <lineage>
        <taxon>Eukaryota</taxon>
        <taxon>Metazoa</taxon>
        <taxon>Ecdysozoa</taxon>
        <taxon>Arthropoda</taxon>
        <taxon>Chelicerata</taxon>
        <taxon>Arachnida</taxon>
        <taxon>Acari</taxon>
        <taxon>Acariformes</taxon>
        <taxon>Sarcoptiformes</taxon>
        <taxon>Astigmata</taxon>
        <taxon>Glycyphagoidea</taxon>
        <taxon>Echimyopodidae</taxon>
        <taxon>Blomia</taxon>
    </lineage>
</organism>
<comment type="caution">
    <text evidence="5">The sequence shown here is derived from an EMBL/GenBank/DDBJ whole genome shotgun (WGS) entry which is preliminary data.</text>
</comment>
<keyword evidence="1 2" id="KW-0195">Cyclin</keyword>
<feature type="compositionally biased region" description="Polar residues" evidence="3">
    <location>
        <begin position="284"/>
        <end position="308"/>
    </location>
</feature>
<dbReference type="GO" id="GO:0016538">
    <property type="term" value="F:cyclin-dependent protein serine/threonine kinase regulator activity"/>
    <property type="evidence" value="ECO:0007669"/>
    <property type="project" value="InterPro"/>
</dbReference>
<feature type="compositionally biased region" description="Polar residues" evidence="3">
    <location>
        <begin position="369"/>
        <end position="378"/>
    </location>
</feature>
<evidence type="ECO:0000313" key="5">
    <source>
        <dbReference type="EMBL" id="KAJ6219184.1"/>
    </source>
</evidence>
<dbReference type="Pfam" id="PF21797">
    <property type="entry name" value="CycT2-like_C"/>
    <property type="match status" value="1"/>
</dbReference>
<proteinExistence type="inferred from homology"/>
<dbReference type="PANTHER" id="PTHR10026">
    <property type="entry name" value="CYCLIN"/>
    <property type="match status" value="1"/>
</dbReference>
<gene>
    <name evidence="5" type="ORF">RDWZM_004996</name>
</gene>
<dbReference type="InterPro" id="IPR043198">
    <property type="entry name" value="Cyclin/Ssn8"/>
</dbReference>
<keyword evidence="6" id="KW-1185">Reference proteome</keyword>
<evidence type="ECO:0000313" key="6">
    <source>
        <dbReference type="Proteomes" id="UP001142055"/>
    </source>
</evidence>
<feature type="compositionally biased region" description="Basic and acidic residues" evidence="3">
    <location>
        <begin position="510"/>
        <end position="541"/>
    </location>
</feature>
<dbReference type="InterPro" id="IPR006671">
    <property type="entry name" value="Cyclin_N"/>
</dbReference>
<reference evidence="5" key="1">
    <citation type="submission" date="2022-12" db="EMBL/GenBank/DDBJ databases">
        <title>Genome assemblies of Blomia tropicalis.</title>
        <authorList>
            <person name="Cui Y."/>
        </authorList>
    </citation>
    <scope>NUCLEOTIDE SEQUENCE</scope>
    <source>
        <tissue evidence="5">Adult mites</tissue>
    </source>
</reference>
<evidence type="ECO:0000256" key="3">
    <source>
        <dbReference type="SAM" id="MobiDB-lite"/>
    </source>
</evidence>
<feature type="domain" description="Cyclin-like" evidence="4">
    <location>
        <begin position="160"/>
        <end position="244"/>
    </location>
</feature>
<feature type="domain" description="Cyclin-like" evidence="4">
    <location>
        <begin position="45"/>
        <end position="147"/>
    </location>
</feature>
<feature type="compositionally biased region" description="Low complexity" evidence="3">
    <location>
        <begin position="492"/>
        <end position="505"/>
    </location>
</feature>
<dbReference type="Pfam" id="PF00134">
    <property type="entry name" value="Cyclin_N"/>
    <property type="match status" value="1"/>
</dbReference>
<feature type="compositionally biased region" description="Basic and acidic residues" evidence="3">
    <location>
        <begin position="404"/>
        <end position="415"/>
    </location>
</feature>
<name>A0A9Q0M589_BLOTA</name>
<sequence length="541" mass="61942">MRKYGQVVISLENPILPNEMIENTPSSLDGLDQETEHDLRITGCKLIQISGVLLRLPQVAMATGQVLFQRYYYSKSFVRFPMEYTAMACVVLASKIEEAPRRIRDVINVFHNMKQIRLGQTPVPMSLNDSYVNLKNQVIKGERRILKELGFCVHVKHPHKYIITVAEILGNSKNAQLIQAAWSYMNDSLHSNVFVRFPPETIACACIHLSARVLKVPLPTSPPWYMVFGVDTETIDNVCTTILELYTRIPLPQEELEEKVEMAKKILENDKIKTKSLAESKSLNLTSNELNQNSNESMTIDSSTNSPVKYSDAVSGGGSASKNLEVLSVINRIKQQQQLQKSLHTKTSPDLSSSVKLKSTINQIEVCSSADNSTSNTPIKLEKSPRSLVAVSSAKRSCSPTSPIRKDELNRDRYQSESYSSENFRSHESSKRYKNDHSNNYDDDNLKDSRSRREVDNTRRSRTPPRSYVSSTISINNDEHYSSSRNRRRSPSPRYGSERYSSSRYKSSHRNKDSNRSYDCYRSERQDRRYYDNRSRRDRYN</sequence>
<accession>A0A9Q0M589</accession>
<feature type="region of interest" description="Disordered" evidence="3">
    <location>
        <begin position="369"/>
        <end position="541"/>
    </location>
</feature>
<dbReference type="EMBL" id="JAPWDV010000002">
    <property type="protein sequence ID" value="KAJ6219184.1"/>
    <property type="molecule type" value="Genomic_DNA"/>
</dbReference>
<dbReference type="SUPFAM" id="SSF47954">
    <property type="entry name" value="Cyclin-like"/>
    <property type="match status" value="2"/>
</dbReference>
<dbReference type="Gene3D" id="1.10.472.10">
    <property type="entry name" value="Cyclin-like"/>
    <property type="match status" value="2"/>
</dbReference>
<protein>
    <recommendedName>
        <fullName evidence="4">Cyclin-like domain-containing protein</fullName>
    </recommendedName>
</protein>
<dbReference type="SMART" id="SM00385">
    <property type="entry name" value="CYCLIN"/>
    <property type="match status" value="2"/>
</dbReference>
<evidence type="ECO:0000256" key="1">
    <source>
        <dbReference type="ARBA" id="ARBA00023127"/>
    </source>
</evidence>